<evidence type="ECO:0000256" key="1">
    <source>
        <dbReference type="ARBA" id="ARBA00004117"/>
    </source>
</evidence>
<evidence type="ECO:0000259" key="7">
    <source>
        <dbReference type="Pfam" id="PF22692"/>
    </source>
</evidence>
<dbReference type="InterPro" id="IPR001444">
    <property type="entry name" value="Flag_bb_rod_N"/>
</dbReference>
<comment type="similarity">
    <text evidence="2 4">Belongs to the flagella basal body rod proteins family.</text>
</comment>
<dbReference type="PANTHER" id="PTHR30435:SF1">
    <property type="entry name" value="FLAGELLAR HOOK PROTEIN FLGE"/>
    <property type="match status" value="1"/>
</dbReference>
<evidence type="ECO:0000313" key="8">
    <source>
        <dbReference type="EMBL" id="SFF95986.1"/>
    </source>
</evidence>
<reference evidence="9" key="1">
    <citation type="submission" date="2016-10" db="EMBL/GenBank/DDBJ databases">
        <authorList>
            <person name="Varghese N."/>
            <person name="Submissions S."/>
        </authorList>
    </citation>
    <scope>NUCLEOTIDE SEQUENCE [LARGE SCALE GENOMIC DNA]</scope>
    <source>
        <strain evidence="9">DSM 17038</strain>
    </source>
</reference>
<dbReference type="InterPro" id="IPR010930">
    <property type="entry name" value="Flg_bb/hook_C_dom"/>
</dbReference>
<dbReference type="GO" id="GO:0071978">
    <property type="term" value="P:bacterial-type flagellum-dependent swarming motility"/>
    <property type="evidence" value="ECO:0007669"/>
    <property type="project" value="TreeGrafter"/>
</dbReference>
<dbReference type="NCBIfam" id="TIGR03506">
    <property type="entry name" value="FlgEFG_subfam"/>
    <property type="match status" value="2"/>
</dbReference>
<dbReference type="AlphaFoldDB" id="A0A1I2N382"/>
<evidence type="ECO:0000256" key="3">
    <source>
        <dbReference type="ARBA" id="ARBA00023143"/>
    </source>
</evidence>
<keyword evidence="9" id="KW-1185">Reference proteome</keyword>
<gene>
    <name evidence="8" type="ORF">SAMN05660649_00210</name>
</gene>
<dbReference type="SUPFAM" id="SSF117143">
    <property type="entry name" value="Flagellar hook protein flgE"/>
    <property type="match status" value="1"/>
</dbReference>
<evidence type="ECO:0000256" key="2">
    <source>
        <dbReference type="ARBA" id="ARBA00009677"/>
    </source>
</evidence>
<protein>
    <recommendedName>
        <fullName evidence="4">Flagellar hook protein FlgE</fullName>
    </recommendedName>
</protein>
<dbReference type="GO" id="GO:0009425">
    <property type="term" value="C:bacterial-type flagellum basal body"/>
    <property type="evidence" value="ECO:0007669"/>
    <property type="project" value="UniProtKB-SubCell"/>
</dbReference>
<dbReference type="InterPro" id="IPR037925">
    <property type="entry name" value="FlgE/F/G-like"/>
</dbReference>
<dbReference type="GO" id="GO:0005829">
    <property type="term" value="C:cytosol"/>
    <property type="evidence" value="ECO:0007669"/>
    <property type="project" value="TreeGrafter"/>
</dbReference>
<feature type="domain" description="Flagellar basal body rod protein N-terminal" evidence="5">
    <location>
        <begin position="7"/>
        <end position="35"/>
    </location>
</feature>
<evidence type="ECO:0000313" key="9">
    <source>
        <dbReference type="Proteomes" id="UP000199337"/>
    </source>
</evidence>
<dbReference type="Pfam" id="PF22692">
    <property type="entry name" value="LlgE_F_G_D1"/>
    <property type="match status" value="1"/>
</dbReference>
<feature type="domain" description="Flagellar hook protein FlgE/F/G-like D1" evidence="7">
    <location>
        <begin position="88"/>
        <end position="157"/>
    </location>
</feature>
<dbReference type="PANTHER" id="PTHR30435">
    <property type="entry name" value="FLAGELLAR PROTEIN"/>
    <property type="match status" value="1"/>
</dbReference>
<keyword evidence="3 4" id="KW-0975">Bacterial flagellum</keyword>
<dbReference type="RefSeq" id="WP_092467828.1">
    <property type="nucleotide sequence ID" value="NZ_FOOX01000001.1"/>
</dbReference>
<dbReference type="Pfam" id="PF00460">
    <property type="entry name" value="Flg_bb_rod"/>
    <property type="match status" value="1"/>
</dbReference>
<feature type="domain" description="Flagellar basal-body/hook protein C-terminal" evidence="6">
    <location>
        <begin position="209"/>
        <end position="254"/>
    </location>
</feature>
<evidence type="ECO:0000259" key="5">
    <source>
        <dbReference type="Pfam" id="PF00460"/>
    </source>
</evidence>
<dbReference type="InterPro" id="IPR020013">
    <property type="entry name" value="Flagellar_FlgE/F/G"/>
</dbReference>
<name>A0A1I2N382_9FIRM</name>
<keyword evidence="8" id="KW-0969">Cilium</keyword>
<comment type="subcellular location">
    <subcellularLocation>
        <location evidence="1 4">Bacterial flagellum basal body</location>
    </subcellularLocation>
</comment>
<keyword evidence="8" id="KW-0282">Flagellum</keyword>
<dbReference type="OrthoDB" id="9804559at2"/>
<evidence type="ECO:0000259" key="6">
    <source>
        <dbReference type="Pfam" id="PF06429"/>
    </source>
</evidence>
<dbReference type="GO" id="GO:0009424">
    <property type="term" value="C:bacterial-type flagellum hook"/>
    <property type="evidence" value="ECO:0007669"/>
    <property type="project" value="TreeGrafter"/>
</dbReference>
<dbReference type="STRING" id="341036.SAMN05660649_00210"/>
<keyword evidence="8" id="KW-0966">Cell projection</keyword>
<dbReference type="EMBL" id="FOOX01000001">
    <property type="protein sequence ID" value="SFF95986.1"/>
    <property type="molecule type" value="Genomic_DNA"/>
</dbReference>
<dbReference type="Pfam" id="PF06429">
    <property type="entry name" value="Flg_bbr_C"/>
    <property type="match status" value="1"/>
</dbReference>
<proteinExistence type="inferred from homology"/>
<evidence type="ECO:0000256" key="4">
    <source>
        <dbReference type="RuleBase" id="RU362116"/>
    </source>
</evidence>
<dbReference type="Proteomes" id="UP000199337">
    <property type="component" value="Unassembled WGS sequence"/>
</dbReference>
<dbReference type="InterPro" id="IPR053967">
    <property type="entry name" value="LlgE_F_G-like_D1"/>
</dbReference>
<accession>A0A1I2N382</accession>
<sequence>MIRLMSSGVSGMRNHQVRMDVIGNNISNVNTTGYKTGRADFQDTLYQTMGAAGVAGGYQIGTGVSVGSVSSNINQGPLQATGRLFDFAISGQGFFGVVDDNDNLMYTRDGSFFIDKDGNLVNSSGLQVVDSDESPIVIELDEDQSLDDISITKTGEIFLDDDSLGTIGLFSFTNPAGLIRAGDNLFTESENTGDRVSNADEPEGFGQIRSGYLEMANIDIADELANLIATQRGFQANAKTFSTADEILQDIIQLKR</sequence>
<organism evidence="8 9">
    <name type="scientific">Desulfotruncus arcticus DSM 17038</name>
    <dbReference type="NCBI Taxonomy" id="1121424"/>
    <lineage>
        <taxon>Bacteria</taxon>
        <taxon>Bacillati</taxon>
        <taxon>Bacillota</taxon>
        <taxon>Clostridia</taxon>
        <taxon>Eubacteriales</taxon>
        <taxon>Desulfallaceae</taxon>
        <taxon>Desulfotruncus</taxon>
    </lineage>
</organism>
<comment type="function">
    <text evidence="4">A flexible structure which links the flagellar filament to the drive apparatus in the basal body.</text>
</comment>